<proteinExistence type="predicted"/>
<protein>
    <submittedName>
        <fullName evidence="2">Uncharacterized protein</fullName>
    </submittedName>
</protein>
<sequence>MLQRAVRSQRWLVRQQSSLTLPELGVFEFLVLCFEQVAVAGAAINCFQAREKTRRTRRCFCRQWRA</sequence>
<evidence type="ECO:0000313" key="3">
    <source>
        <dbReference type="Proteomes" id="UP000486351"/>
    </source>
</evidence>
<feature type="transmembrane region" description="Helical" evidence="1">
    <location>
        <begin position="26"/>
        <end position="47"/>
    </location>
</feature>
<accession>A0A6G0S2N4</accession>
<dbReference type="Proteomes" id="UP000486351">
    <property type="component" value="Unassembled WGS sequence"/>
</dbReference>
<dbReference type="AlphaFoldDB" id="A0A6G0S2N4"/>
<name>A0A6G0S2N4_9STRA</name>
<reference evidence="2 3" key="1">
    <citation type="submission" date="2018-09" db="EMBL/GenBank/DDBJ databases">
        <title>Genomic investigation of the strawberry pathogen Phytophthora fragariae indicates pathogenicity is determined by transcriptional variation in three key races.</title>
        <authorList>
            <person name="Adams T.M."/>
            <person name="Armitage A.D."/>
            <person name="Sobczyk M.K."/>
            <person name="Bates H.J."/>
            <person name="Dunwell J.M."/>
            <person name="Nellist C.F."/>
            <person name="Harrison R.J."/>
        </authorList>
    </citation>
    <scope>NUCLEOTIDE SEQUENCE [LARGE SCALE GENOMIC DNA]</scope>
    <source>
        <strain evidence="2 3">NOV-77</strain>
    </source>
</reference>
<keyword evidence="1" id="KW-0812">Transmembrane</keyword>
<evidence type="ECO:0000256" key="1">
    <source>
        <dbReference type="SAM" id="Phobius"/>
    </source>
</evidence>
<organism evidence="2 3">
    <name type="scientific">Phytophthora fragariae</name>
    <dbReference type="NCBI Taxonomy" id="53985"/>
    <lineage>
        <taxon>Eukaryota</taxon>
        <taxon>Sar</taxon>
        <taxon>Stramenopiles</taxon>
        <taxon>Oomycota</taxon>
        <taxon>Peronosporomycetes</taxon>
        <taxon>Peronosporales</taxon>
        <taxon>Peronosporaceae</taxon>
        <taxon>Phytophthora</taxon>
    </lineage>
</organism>
<keyword evidence="1" id="KW-1133">Transmembrane helix</keyword>
<comment type="caution">
    <text evidence="2">The sequence shown here is derived from an EMBL/GenBank/DDBJ whole genome shotgun (WGS) entry which is preliminary data.</text>
</comment>
<dbReference type="EMBL" id="QXFY01000324">
    <property type="protein sequence ID" value="KAE9347932.1"/>
    <property type="molecule type" value="Genomic_DNA"/>
</dbReference>
<evidence type="ECO:0000313" key="2">
    <source>
        <dbReference type="EMBL" id="KAE9347932.1"/>
    </source>
</evidence>
<keyword evidence="1" id="KW-0472">Membrane</keyword>
<gene>
    <name evidence="2" type="ORF">PF008_g7590</name>
</gene>